<evidence type="ECO:0000256" key="1">
    <source>
        <dbReference type="SAM" id="Phobius"/>
    </source>
</evidence>
<name>A0A2P5BEQ0_TREOI</name>
<keyword evidence="1" id="KW-0812">Transmembrane</keyword>
<evidence type="ECO:0000313" key="2">
    <source>
        <dbReference type="EMBL" id="PON47265.1"/>
    </source>
</evidence>
<sequence>MIPTTYNPSYESPPPSNNSQRSYHILSRLIFVLVVLFIIINVSISFTWLVLNPQLPLVTISNFTLSADHHNHPNDDQTIQFTVQNPNKKIKLYFDSYEVSLFCGRMVLLSRTSSEKGSSAFLEVEKKSQKDLIVKLRSNSTERRRCGFSNYWDKKAFGDKYNKSYKKPMRNEITRFKVKMVNGVKFSALNDWPSKRRMIEVLCKLEVFSSADGKEKLEIHRGHEHCLVNTFPKIIN</sequence>
<organism evidence="2 3">
    <name type="scientific">Trema orientale</name>
    <name type="common">Charcoal tree</name>
    <name type="synonym">Celtis orientalis</name>
    <dbReference type="NCBI Taxonomy" id="63057"/>
    <lineage>
        <taxon>Eukaryota</taxon>
        <taxon>Viridiplantae</taxon>
        <taxon>Streptophyta</taxon>
        <taxon>Embryophyta</taxon>
        <taxon>Tracheophyta</taxon>
        <taxon>Spermatophyta</taxon>
        <taxon>Magnoliopsida</taxon>
        <taxon>eudicotyledons</taxon>
        <taxon>Gunneridae</taxon>
        <taxon>Pentapetalae</taxon>
        <taxon>rosids</taxon>
        <taxon>fabids</taxon>
        <taxon>Rosales</taxon>
        <taxon>Cannabaceae</taxon>
        <taxon>Trema</taxon>
    </lineage>
</organism>
<evidence type="ECO:0000313" key="3">
    <source>
        <dbReference type="Proteomes" id="UP000237000"/>
    </source>
</evidence>
<gene>
    <name evidence="2" type="ORF">TorRG33x02_323850</name>
</gene>
<keyword evidence="3" id="KW-1185">Reference proteome</keyword>
<accession>A0A2P5BEQ0</accession>
<keyword evidence="1" id="KW-0472">Membrane</keyword>
<proteinExistence type="predicted"/>
<feature type="transmembrane region" description="Helical" evidence="1">
    <location>
        <begin position="29"/>
        <end position="51"/>
    </location>
</feature>
<dbReference type="Proteomes" id="UP000237000">
    <property type="component" value="Unassembled WGS sequence"/>
</dbReference>
<dbReference type="EMBL" id="JXTC01000538">
    <property type="protein sequence ID" value="PON47265.1"/>
    <property type="molecule type" value="Genomic_DNA"/>
</dbReference>
<keyword evidence="1" id="KW-1133">Transmembrane helix</keyword>
<dbReference type="AlphaFoldDB" id="A0A2P5BEQ0"/>
<comment type="caution">
    <text evidence="2">The sequence shown here is derived from an EMBL/GenBank/DDBJ whole genome shotgun (WGS) entry which is preliminary data.</text>
</comment>
<protein>
    <submittedName>
        <fullName evidence="2">Hydroxyproline-rich glycoprotein family protein</fullName>
    </submittedName>
</protein>
<dbReference type="InParanoid" id="A0A2P5BEQ0"/>
<dbReference type="OrthoDB" id="1708017at2759"/>
<reference evidence="3" key="1">
    <citation type="submission" date="2016-06" db="EMBL/GenBank/DDBJ databases">
        <title>Parallel loss of symbiosis genes in relatives of nitrogen-fixing non-legume Parasponia.</title>
        <authorList>
            <person name="Van Velzen R."/>
            <person name="Holmer R."/>
            <person name="Bu F."/>
            <person name="Rutten L."/>
            <person name="Van Zeijl A."/>
            <person name="Liu W."/>
            <person name="Santuari L."/>
            <person name="Cao Q."/>
            <person name="Sharma T."/>
            <person name="Shen D."/>
            <person name="Roswanjaya Y."/>
            <person name="Wardhani T."/>
            <person name="Kalhor M.S."/>
            <person name="Jansen J."/>
            <person name="Van den Hoogen J."/>
            <person name="Gungor B."/>
            <person name="Hartog M."/>
            <person name="Hontelez J."/>
            <person name="Verver J."/>
            <person name="Yang W.-C."/>
            <person name="Schijlen E."/>
            <person name="Repin R."/>
            <person name="Schilthuizen M."/>
            <person name="Schranz E."/>
            <person name="Heidstra R."/>
            <person name="Miyata K."/>
            <person name="Fedorova E."/>
            <person name="Kohlen W."/>
            <person name="Bisseling T."/>
            <person name="Smit S."/>
            <person name="Geurts R."/>
        </authorList>
    </citation>
    <scope>NUCLEOTIDE SEQUENCE [LARGE SCALE GENOMIC DNA]</scope>
    <source>
        <strain evidence="3">cv. RG33-2</strain>
    </source>
</reference>